<dbReference type="Gene3D" id="3.40.50.300">
    <property type="entry name" value="P-loop containing nucleotide triphosphate hydrolases"/>
    <property type="match status" value="1"/>
</dbReference>
<dbReference type="SUPFAM" id="SSF52540">
    <property type="entry name" value="P-loop containing nucleoside triphosphate hydrolases"/>
    <property type="match status" value="1"/>
</dbReference>
<dbReference type="Proteomes" id="UP001165082">
    <property type="component" value="Unassembled WGS sequence"/>
</dbReference>
<protein>
    <recommendedName>
        <fullName evidence="3">Branched-chain-amino-acid aminotransferase-like protein 2</fullName>
    </recommendedName>
</protein>
<dbReference type="EMBL" id="BRXZ01003120">
    <property type="protein sequence ID" value="GMH47726.1"/>
    <property type="molecule type" value="Genomic_DNA"/>
</dbReference>
<proteinExistence type="predicted"/>
<dbReference type="InterPro" id="IPR053226">
    <property type="entry name" value="Pyrrolopyrazine_biosynth_F"/>
</dbReference>
<dbReference type="OrthoDB" id="2405944at2759"/>
<dbReference type="PANTHER" id="PTHR48419:SF1">
    <property type="entry name" value="SULFOTRANSFERASE DOMAIN-CONTAINING PROTEIN"/>
    <property type="match status" value="1"/>
</dbReference>
<dbReference type="PANTHER" id="PTHR48419">
    <property type="entry name" value="SULFOTRANSFERASE DOMAIN-CONTAINING PROTEIN"/>
    <property type="match status" value="1"/>
</dbReference>
<reference evidence="1" key="1">
    <citation type="submission" date="2022-07" db="EMBL/GenBank/DDBJ databases">
        <title>Genome analysis of Parmales, a sister group of diatoms, reveals the evolutionary specialization of diatoms from phago-mixotrophs to photoautotrophs.</title>
        <authorList>
            <person name="Ban H."/>
            <person name="Sato S."/>
            <person name="Yoshikawa S."/>
            <person name="Kazumasa Y."/>
            <person name="Nakamura Y."/>
            <person name="Ichinomiya M."/>
            <person name="Saitoh K."/>
            <person name="Sato N."/>
            <person name="Blanc-Mathieu R."/>
            <person name="Endo H."/>
            <person name="Kuwata A."/>
            <person name="Ogata H."/>
        </authorList>
    </citation>
    <scope>NUCLEOTIDE SEQUENCE</scope>
</reference>
<comment type="caution">
    <text evidence="1">The sequence shown here is derived from an EMBL/GenBank/DDBJ whole genome shotgun (WGS) entry which is preliminary data.</text>
</comment>
<accession>A0A9W6Z8N7</accession>
<gene>
    <name evidence="1" type="ORF">TrRE_jg6526</name>
</gene>
<dbReference type="Pfam" id="PF13469">
    <property type="entry name" value="Sulfotransfer_3"/>
    <property type="match status" value="1"/>
</dbReference>
<organism evidence="1 2">
    <name type="scientific">Triparma retinervis</name>
    <dbReference type="NCBI Taxonomy" id="2557542"/>
    <lineage>
        <taxon>Eukaryota</taxon>
        <taxon>Sar</taxon>
        <taxon>Stramenopiles</taxon>
        <taxon>Ochrophyta</taxon>
        <taxon>Bolidophyceae</taxon>
        <taxon>Parmales</taxon>
        <taxon>Triparmaceae</taxon>
        <taxon>Triparma</taxon>
    </lineage>
</organism>
<dbReference type="InterPro" id="IPR027417">
    <property type="entry name" value="P-loop_NTPase"/>
</dbReference>
<evidence type="ECO:0008006" key="3">
    <source>
        <dbReference type="Google" id="ProtNLM"/>
    </source>
</evidence>
<name>A0A9W6Z8N7_9STRA</name>
<evidence type="ECO:0000313" key="2">
    <source>
        <dbReference type="Proteomes" id="UP001165082"/>
    </source>
</evidence>
<evidence type="ECO:0000313" key="1">
    <source>
        <dbReference type="EMBL" id="GMH47726.1"/>
    </source>
</evidence>
<sequence>MASSSTLPATPIILWAPPRSCSTAFERSIMQHPATTVLHETFADPFYFGPDAKVRDASSEEADAAIESSGLARDKTYAAVIEELMGAGSDGKRVFTKELSTFWQQDKLANDMDKFTHTFLIRHPEKILRSYLRLQKKEGKTTFFDVNEVAYKELLEVANMVKASGRELVVVDADDLLAKPQAVMGKWCEMVGLEFHEDLMTKWEPSKPKTWEKWEGWHEDAAKSQGFKAPVHGDEQEELPDFVKEALKEFMVLYSELYDQRIKV</sequence>
<keyword evidence="2" id="KW-1185">Reference proteome</keyword>
<dbReference type="AlphaFoldDB" id="A0A9W6Z8N7"/>